<organism evidence="1 2">
    <name type="scientific">Croceicoccus pelagius</name>
    <dbReference type="NCBI Taxonomy" id="1703341"/>
    <lineage>
        <taxon>Bacteria</taxon>
        <taxon>Pseudomonadati</taxon>
        <taxon>Pseudomonadota</taxon>
        <taxon>Alphaproteobacteria</taxon>
        <taxon>Sphingomonadales</taxon>
        <taxon>Erythrobacteraceae</taxon>
        <taxon>Croceicoccus</taxon>
    </lineage>
</organism>
<dbReference type="Proteomes" id="UP000598997">
    <property type="component" value="Unassembled WGS sequence"/>
</dbReference>
<evidence type="ECO:0000313" key="2">
    <source>
        <dbReference type="Proteomes" id="UP000598997"/>
    </source>
</evidence>
<proteinExistence type="predicted"/>
<reference evidence="1 2" key="1">
    <citation type="journal article" date="2014" name="Int. J. Syst. Evol. Microbiol.">
        <title>Complete genome sequence of Corynebacterium casei LMG S-19264T (=DSM 44701T), isolated from a smear-ripened cheese.</title>
        <authorList>
            <consortium name="US DOE Joint Genome Institute (JGI-PGF)"/>
            <person name="Walter F."/>
            <person name="Albersmeier A."/>
            <person name="Kalinowski J."/>
            <person name="Ruckert C."/>
        </authorList>
    </citation>
    <scope>NUCLEOTIDE SEQUENCE [LARGE SCALE GENOMIC DNA]</scope>
    <source>
        <strain evidence="1 2">CGMCC 1.15358</strain>
    </source>
</reference>
<dbReference type="Gene3D" id="3.10.129.10">
    <property type="entry name" value="Hotdog Thioesterase"/>
    <property type="match status" value="1"/>
</dbReference>
<sequence length="142" mass="16149">MPDPVSSYRMKFTAGADVIDFMGHVNNANWLNWAQDIAIEHWEKVADPAHVDAYLWVVTRHEIDYRGNVGEGESVIAETRIEKPPTGARFERLIDFFREEDGEPNGRPIVSVRSNWAMIQKDTGRLARVPAEVARAFIRIGD</sequence>
<accession>A0A916Y9P0</accession>
<dbReference type="AlphaFoldDB" id="A0A916Y9P0"/>
<dbReference type="OrthoDB" id="9801517at2"/>
<keyword evidence="2" id="KW-1185">Reference proteome</keyword>
<protein>
    <submittedName>
        <fullName evidence="1">Thioesterase</fullName>
    </submittedName>
</protein>
<evidence type="ECO:0000313" key="1">
    <source>
        <dbReference type="EMBL" id="GGD36332.1"/>
    </source>
</evidence>
<gene>
    <name evidence="1" type="ORF">GCM10010989_08030</name>
</gene>
<dbReference type="InterPro" id="IPR029069">
    <property type="entry name" value="HotDog_dom_sf"/>
</dbReference>
<dbReference type="EMBL" id="BMIO01000002">
    <property type="protein sequence ID" value="GGD36332.1"/>
    <property type="molecule type" value="Genomic_DNA"/>
</dbReference>
<dbReference type="CDD" id="cd00586">
    <property type="entry name" value="4HBT"/>
    <property type="match status" value="1"/>
</dbReference>
<comment type="caution">
    <text evidence="1">The sequence shown here is derived from an EMBL/GenBank/DDBJ whole genome shotgun (WGS) entry which is preliminary data.</text>
</comment>
<dbReference type="SUPFAM" id="SSF54637">
    <property type="entry name" value="Thioesterase/thiol ester dehydrase-isomerase"/>
    <property type="match status" value="1"/>
</dbReference>
<name>A0A916Y9P0_9SPHN</name>
<dbReference type="Pfam" id="PF13279">
    <property type="entry name" value="4HBT_2"/>
    <property type="match status" value="1"/>
</dbReference>